<evidence type="ECO:0000313" key="2">
    <source>
        <dbReference type="Proteomes" id="UP000070687"/>
    </source>
</evidence>
<evidence type="ECO:0000313" key="1">
    <source>
        <dbReference type="EMBL" id="KXA19254.1"/>
    </source>
</evidence>
<name>A0A133NSI3_GARVA</name>
<protein>
    <submittedName>
        <fullName evidence="1">Uncharacterized protein</fullName>
    </submittedName>
</protein>
<reference evidence="1 2" key="1">
    <citation type="submission" date="2016-01" db="EMBL/GenBank/DDBJ databases">
        <authorList>
            <person name="Oliw E.H."/>
        </authorList>
    </citation>
    <scope>NUCLEOTIDE SEQUENCE [LARGE SCALE GENOMIC DNA]</scope>
    <source>
        <strain evidence="1 2">PSS_7772B</strain>
    </source>
</reference>
<sequence>MSFARSKRAHVFAAQKQCFCLERLSAPNYLFALRSKRKGRSERTAISSRSADLAHKVHWTLHLSQITL</sequence>
<accession>A0A133NSI3</accession>
<proteinExistence type="predicted"/>
<dbReference type="EMBL" id="LRQB01000074">
    <property type="protein sequence ID" value="KXA19254.1"/>
    <property type="molecule type" value="Genomic_DNA"/>
</dbReference>
<dbReference type="Proteomes" id="UP000070687">
    <property type="component" value="Unassembled WGS sequence"/>
</dbReference>
<comment type="caution">
    <text evidence="1">The sequence shown here is derived from an EMBL/GenBank/DDBJ whole genome shotgun (WGS) entry which is preliminary data.</text>
</comment>
<gene>
    <name evidence="1" type="ORF">HMPREF3208_01138</name>
</gene>
<dbReference type="AlphaFoldDB" id="A0A133NSI3"/>
<organism evidence="1 2">
    <name type="scientific">Gardnerella vaginalis</name>
    <dbReference type="NCBI Taxonomy" id="2702"/>
    <lineage>
        <taxon>Bacteria</taxon>
        <taxon>Bacillati</taxon>
        <taxon>Actinomycetota</taxon>
        <taxon>Actinomycetes</taxon>
        <taxon>Bifidobacteriales</taxon>
        <taxon>Bifidobacteriaceae</taxon>
        <taxon>Gardnerella</taxon>
    </lineage>
</organism>